<dbReference type="EMBL" id="JABEZZ010000006">
    <property type="protein sequence ID" value="MBA0588688.1"/>
    <property type="molecule type" value="Genomic_DNA"/>
</dbReference>
<proteinExistence type="predicted"/>
<organism evidence="1 2">
    <name type="scientific">Gossypium raimondii</name>
    <name type="common">Peruvian cotton</name>
    <name type="synonym">Gossypium klotzschianum subsp. raimondii</name>
    <dbReference type="NCBI Taxonomy" id="29730"/>
    <lineage>
        <taxon>Eukaryota</taxon>
        <taxon>Viridiplantae</taxon>
        <taxon>Streptophyta</taxon>
        <taxon>Embryophyta</taxon>
        <taxon>Tracheophyta</taxon>
        <taxon>Spermatophyta</taxon>
        <taxon>Magnoliopsida</taxon>
        <taxon>eudicotyledons</taxon>
        <taxon>Gunneridae</taxon>
        <taxon>Pentapetalae</taxon>
        <taxon>rosids</taxon>
        <taxon>malvids</taxon>
        <taxon>Malvales</taxon>
        <taxon>Malvaceae</taxon>
        <taxon>Malvoideae</taxon>
        <taxon>Gossypium</taxon>
    </lineage>
</organism>
<accession>A0A7J8PHK8</accession>
<evidence type="ECO:0000313" key="2">
    <source>
        <dbReference type="Proteomes" id="UP000593578"/>
    </source>
</evidence>
<protein>
    <submittedName>
        <fullName evidence="1">Uncharacterized protein</fullName>
    </submittedName>
</protein>
<evidence type="ECO:0000313" key="1">
    <source>
        <dbReference type="EMBL" id="MBA0588688.1"/>
    </source>
</evidence>
<dbReference type="Proteomes" id="UP000593578">
    <property type="component" value="Unassembled WGS sequence"/>
</dbReference>
<dbReference type="AlphaFoldDB" id="A0A7J8PHK8"/>
<name>A0A7J8PHK8_GOSRA</name>
<gene>
    <name evidence="1" type="ORF">Gorai_001783</name>
</gene>
<comment type="caution">
    <text evidence="1">The sequence shown here is derived from an EMBL/GenBank/DDBJ whole genome shotgun (WGS) entry which is preliminary data.</text>
</comment>
<reference evidence="1 2" key="1">
    <citation type="journal article" date="2019" name="Genome Biol. Evol.">
        <title>Insights into the evolution of the New World diploid cottons (Gossypium, subgenus Houzingenia) based on genome sequencing.</title>
        <authorList>
            <person name="Grover C.E."/>
            <person name="Arick M.A. 2nd"/>
            <person name="Thrash A."/>
            <person name="Conover J.L."/>
            <person name="Sanders W.S."/>
            <person name="Peterson D.G."/>
            <person name="Frelichowski J.E."/>
            <person name="Scheffler J.A."/>
            <person name="Scheffler B.E."/>
            <person name="Wendel J.F."/>
        </authorList>
    </citation>
    <scope>NUCLEOTIDE SEQUENCE [LARGE SCALE GENOMIC DNA]</scope>
    <source>
        <strain evidence="1">8</strain>
        <tissue evidence="1">Leaf</tissue>
    </source>
</reference>
<sequence>MFERLVSSWWWWQFCFVLGWRAFNRK</sequence>